<dbReference type="SUPFAM" id="SSF52540">
    <property type="entry name" value="P-loop containing nucleoside triphosphate hydrolases"/>
    <property type="match status" value="1"/>
</dbReference>
<dbReference type="PANTHER" id="PTHR47979">
    <property type="entry name" value="DRAB11-RELATED"/>
    <property type="match status" value="1"/>
</dbReference>
<dbReference type="EMBL" id="CAMGYJ010000008">
    <property type="protein sequence ID" value="CAI0453748.1"/>
    <property type="molecule type" value="Genomic_DNA"/>
</dbReference>
<proteinExistence type="inferred from homology"/>
<dbReference type="InterPro" id="IPR005225">
    <property type="entry name" value="Small_GTP-bd"/>
</dbReference>
<name>A0AAV0N5I2_9ROSI</name>
<dbReference type="Pfam" id="PF00071">
    <property type="entry name" value="Ras"/>
    <property type="match status" value="1"/>
</dbReference>
<dbReference type="AlphaFoldDB" id="A0AAV0N5I2"/>
<dbReference type="NCBIfam" id="TIGR00231">
    <property type="entry name" value="small_GTP"/>
    <property type="match status" value="1"/>
</dbReference>
<dbReference type="InterPro" id="IPR001806">
    <property type="entry name" value="Small_GTPase"/>
</dbReference>
<dbReference type="SMART" id="SM00175">
    <property type="entry name" value="RAB"/>
    <property type="match status" value="1"/>
</dbReference>
<comment type="similarity">
    <text evidence="1">Belongs to the small GTPase superfamily. Rab family.</text>
</comment>
<organism evidence="2 3">
    <name type="scientific">Linum tenue</name>
    <dbReference type="NCBI Taxonomy" id="586396"/>
    <lineage>
        <taxon>Eukaryota</taxon>
        <taxon>Viridiplantae</taxon>
        <taxon>Streptophyta</taxon>
        <taxon>Embryophyta</taxon>
        <taxon>Tracheophyta</taxon>
        <taxon>Spermatophyta</taxon>
        <taxon>Magnoliopsida</taxon>
        <taxon>eudicotyledons</taxon>
        <taxon>Gunneridae</taxon>
        <taxon>Pentapetalae</taxon>
        <taxon>rosids</taxon>
        <taxon>fabids</taxon>
        <taxon>Malpighiales</taxon>
        <taxon>Linaceae</taxon>
        <taxon>Linum</taxon>
    </lineage>
</organism>
<dbReference type="PROSITE" id="PS51419">
    <property type="entry name" value="RAB"/>
    <property type="match status" value="1"/>
</dbReference>
<evidence type="ECO:0000313" key="3">
    <source>
        <dbReference type="Proteomes" id="UP001154282"/>
    </source>
</evidence>
<dbReference type="Proteomes" id="UP001154282">
    <property type="component" value="Unassembled WGS sequence"/>
</dbReference>
<keyword evidence="3" id="KW-1185">Reference proteome</keyword>
<evidence type="ECO:0000256" key="1">
    <source>
        <dbReference type="ARBA" id="ARBA00006270"/>
    </source>
</evidence>
<dbReference type="Gene3D" id="3.40.50.300">
    <property type="entry name" value="P-loop containing nucleotide triphosphate hydrolases"/>
    <property type="match status" value="1"/>
</dbReference>
<evidence type="ECO:0000313" key="2">
    <source>
        <dbReference type="EMBL" id="CAI0453748.1"/>
    </source>
</evidence>
<comment type="caution">
    <text evidence="2">The sequence shown here is derived from an EMBL/GenBank/DDBJ whole genome shotgun (WGS) entry which is preliminary data.</text>
</comment>
<sequence>ESAVGKSNLLSRFARNEFDANSKATIGGVKFQTQLVDIDGKEIKAQILDTAGQEHFGAVTSAYYRGAVVPSSSTTSPAVGFDFQQQLKSPCRIPLPQRPSL</sequence>
<dbReference type="InterPro" id="IPR027417">
    <property type="entry name" value="P-loop_NTPase"/>
</dbReference>
<feature type="non-terminal residue" evidence="2">
    <location>
        <position position="1"/>
    </location>
</feature>
<accession>A0AAV0N5I2</accession>
<gene>
    <name evidence="2" type="ORF">LITE_LOCUS31717</name>
</gene>
<protein>
    <submittedName>
        <fullName evidence="2">Uncharacterized protein</fullName>
    </submittedName>
</protein>
<reference evidence="2" key="1">
    <citation type="submission" date="2022-08" db="EMBL/GenBank/DDBJ databases">
        <authorList>
            <person name="Gutierrez-Valencia J."/>
        </authorList>
    </citation>
    <scope>NUCLEOTIDE SEQUENCE</scope>
</reference>
<dbReference type="GO" id="GO:0003924">
    <property type="term" value="F:GTPase activity"/>
    <property type="evidence" value="ECO:0007669"/>
    <property type="project" value="InterPro"/>
</dbReference>
<dbReference type="GO" id="GO:0005525">
    <property type="term" value="F:GTP binding"/>
    <property type="evidence" value="ECO:0007669"/>
    <property type="project" value="InterPro"/>
</dbReference>
<dbReference type="InterPro" id="IPR050209">
    <property type="entry name" value="Rab_GTPases_membrane_traffic"/>
</dbReference>